<dbReference type="Pfam" id="PF18922">
    <property type="entry name" value="DUF5672"/>
    <property type="match status" value="1"/>
</dbReference>
<keyword evidence="2" id="KW-1133">Transmembrane helix</keyword>
<keyword evidence="2" id="KW-0812">Transmembrane</keyword>
<dbReference type="Proteomes" id="UP000054560">
    <property type="component" value="Unassembled WGS sequence"/>
</dbReference>
<evidence type="ECO:0000259" key="3">
    <source>
        <dbReference type="Pfam" id="PF18922"/>
    </source>
</evidence>
<dbReference type="InterPro" id="IPR043729">
    <property type="entry name" value="DUF5672"/>
</dbReference>
<feature type="region of interest" description="Disordered" evidence="1">
    <location>
        <begin position="67"/>
        <end position="91"/>
    </location>
</feature>
<evidence type="ECO:0000256" key="1">
    <source>
        <dbReference type="SAM" id="MobiDB-lite"/>
    </source>
</evidence>
<protein>
    <recommendedName>
        <fullName evidence="3">DUF5672 domain-containing protein</fullName>
    </recommendedName>
</protein>
<evidence type="ECO:0000256" key="2">
    <source>
        <dbReference type="SAM" id="Phobius"/>
    </source>
</evidence>
<dbReference type="EMBL" id="KQ242069">
    <property type="protein sequence ID" value="KNC81103.1"/>
    <property type="molecule type" value="Genomic_DNA"/>
</dbReference>
<dbReference type="eggNOG" id="ENOG502QW4V">
    <property type="taxonomic scope" value="Eukaryota"/>
</dbReference>
<sequence length="385" mass="43628">MSYISSLVYCRVHVIWFLSFIVIVLLLSQWSADLSTSEIISETSWSRINTINDGWIDAWPDIAPTGNSEAGGGGSSASDPVQEYESHPESGYKQDAQMNAISKNAMLYMEPRRIENAMYVLNNFNSLTPMSWDLVIVCSSENQDFMEQKANMLLGTRKVYFLVILPAIFSGAGYNALFLKLAFWNQIPYDTVLVFQSDSVLCANSPFRIEDFMKYKYIGCALGEAYGVGSHYDWAPHPFYGSGGLTIRNVEYHKACLKNPKLASLRVGPWAAEDLFFSHCVHEGSETDRAENVTVMQQFCTQQGFKQPSFGMHKFWDQGYRFAPSHVRKMVEHCPEIIPLRIQVITEPAWNITTEPTIFNLTAHNEAKAKRKLEEAKAKFSIVRQ</sequence>
<evidence type="ECO:0000313" key="4">
    <source>
        <dbReference type="EMBL" id="KNC81103.1"/>
    </source>
</evidence>
<evidence type="ECO:0000313" key="5">
    <source>
        <dbReference type="Proteomes" id="UP000054560"/>
    </source>
</evidence>
<keyword evidence="2" id="KW-0472">Membrane</keyword>
<reference evidence="4 5" key="1">
    <citation type="submission" date="2011-02" db="EMBL/GenBank/DDBJ databases">
        <title>The Genome Sequence of Sphaeroforma arctica JP610.</title>
        <authorList>
            <consortium name="The Broad Institute Genome Sequencing Platform"/>
            <person name="Russ C."/>
            <person name="Cuomo C."/>
            <person name="Young S.K."/>
            <person name="Zeng Q."/>
            <person name="Gargeya S."/>
            <person name="Alvarado L."/>
            <person name="Berlin A."/>
            <person name="Chapman S.B."/>
            <person name="Chen Z."/>
            <person name="Freedman E."/>
            <person name="Gellesch M."/>
            <person name="Goldberg J."/>
            <person name="Griggs A."/>
            <person name="Gujja S."/>
            <person name="Heilman E."/>
            <person name="Heiman D."/>
            <person name="Howarth C."/>
            <person name="Mehta T."/>
            <person name="Neiman D."/>
            <person name="Pearson M."/>
            <person name="Roberts A."/>
            <person name="Saif S."/>
            <person name="Shea T."/>
            <person name="Shenoy N."/>
            <person name="Sisk P."/>
            <person name="Stolte C."/>
            <person name="Sykes S."/>
            <person name="White J."/>
            <person name="Yandava C."/>
            <person name="Burger G."/>
            <person name="Gray M.W."/>
            <person name="Holland P.W.H."/>
            <person name="King N."/>
            <person name="Lang F.B.F."/>
            <person name="Roger A.J."/>
            <person name="Ruiz-Trillo I."/>
            <person name="Haas B."/>
            <person name="Nusbaum C."/>
            <person name="Birren B."/>
        </authorList>
    </citation>
    <scope>NUCLEOTIDE SEQUENCE [LARGE SCALE GENOMIC DNA]</scope>
    <source>
        <strain evidence="4 5">JP610</strain>
    </source>
</reference>
<proteinExistence type="predicted"/>
<name>A0A0L0FYT1_9EUKA</name>
<dbReference type="AlphaFoldDB" id="A0A0L0FYT1"/>
<accession>A0A0L0FYT1</accession>
<keyword evidence="5" id="KW-1185">Reference proteome</keyword>
<organism evidence="4 5">
    <name type="scientific">Sphaeroforma arctica JP610</name>
    <dbReference type="NCBI Taxonomy" id="667725"/>
    <lineage>
        <taxon>Eukaryota</taxon>
        <taxon>Ichthyosporea</taxon>
        <taxon>Ichthyophonida</taxon>
        <taxon>Sphaeroforma</taxon>
    </lineage>
</organism>
<feature type="transmembrane region" description="Helical" evidence="2">
    <location>
        <begin position="6"/>
        <end position="27"/>
    </location>
</feature>
<feature type="domain" description="DUF5672" evidence="3">
    <location>
        <begin position="170"/>
        <end position="313"/>
    </location>
</feature>
<feature type="transmembrane region" description="Helical" evidence="2">
    <location>
        <begin position="159"/>
        <end position="184"/>
    </location>
</feature>
<dbReference type="OrthoDB" id="10025998at2759"/>
<dbReference type="GeneID" id="25907068"/>
<gene>
    <name evidence="4" type="ORF">SARC_06564</name>
</gene>
<dbReference type="RefSeq" id="XP_014155005.1">
    <property type="nucleotide sequence ID" value="XM_014299530.1"/>
</dbReference>
<dbReference type="STRING" id="667725.A0A0L0FYT1"/>